<evidence type="ECO:0000313" key="2">
    <source>
        <dbReference type="EMBL" id="KAL2846913.1"/>
    </source>
</evidence>
<dbReference type="InterPro" id="IPR045136">
    <property type="entry name" value="Iah1-like"/>
</dbReference>
<proteinExistence type="predicted"/>
<evidence type="ECO:0000259" key="1">
    <source>
        <dbReference type="Pfam" id="PF13472"/>
    </source>
</evidence>
<dbReference type="Proteomes" id="UP001610446">
    <property type="component" value="Unassembled WGS sequence"/>
</dbReference>
<gene>
    <name evidence="2" type="ORF">BJY01DRAFT_247103</name>
</gene>
<organism evidence="2 3">
    <name type="scientific">Aspergillus pseudoustus</name>
    <dbReference type="NCBI Taxonomy" id="1810923"/>
    <lineage>
        <taxon>Eukaryota</taxon>
        <taxon>Fungi</taxon>
        <taxon>Dikarya</taxon>
        <taxon>Ascomycota</taxon>
        <taxon>Pezizomycotina</taxon>
        <taxon>Eurotiomycetes</taxon>
        <taxon>Eurotiomycetidae</taxon>
        <taxon>Eurotiales</taxon>
        <taxon>Aspergillaceae</taxon>
        <taxon>Aspergillus</taxon>
        <taxon>Aspergillus subgen. Nidulantes</taxon>
    </lineage>
</organism>
<dbReference type="GO" id="GO:0016787">
    <property type="term" value="F:hydrolase activity"/>
    <property type="evidence" value="ECO:0007669"/>
    <property type="project" value="UniProtKB-KW"/>
</dbReference>
<dbReference type="CDD" id="cd01838">
    <property type="entry name" value="Isoamyl_acetate_hydrolase_like"/>
    <property type="match status" value="1"/>
</dbReference>
<dbReference type="EMBL" id="JBFXLU010000060">
    <property type="protein sequence ID" value="KAL2846913.1"/>
    <property type="molecule type" value="Genomic_DNA"/>
</dbReference>
<name>A0ABR4K6R4_9EURO</name>
<accession>A0ABR4K6R4</accession>
<comment type="caution">
    <text evidence="2">The sequence shown here is derived from an EMBL/GenBank/DDBJ whole genome shotgun (WGS) entry which is preliminary data.</text>
</comment>
<keyword evidence="2" id="KW-0378">Hydrolase</keyword>
<dbReference type="InterPro" id="IPR036514">
    <property type="entry name" value="SGNH_hydro_sf"/>
</dbReference>
<dbReference type="PANTHER" id="PTHR14209">
    <property type="entry name" value="ISOAMYL ACETATE-HYDROLYZING ESTERASE 1"/>
    <property type="match status" value="1"/>
</dbReference>
<reference evidence="2 3" key="1">
    <citation type="submission" date="2024-07" db="EMBL/GenBank/DDBJ databases">
        <title>Section-level genome sequencing and comparative genomics of Aspergillus sections Usti and Cavernicolus.</title>
        <authorList>
            <consortium name="Lawrence Berkeley National Laboratory"/>
            <person name="Nybo J.L."/>
            <person name="Vesth T.C."/>
            <person name="Theobald S."/>
            <person name="Frisvad J.C."/>
            <person name="Larsen T.O."/>
            <person name="Kjaerboelling I."/>
            <person name="Rothschild-Mancinelli K."/>
            <person name="Lyhne E.K."/>
            <person name="Kogle M.E."/>
            <person name="Barry K."/>
            <person name="Clum A."/>
            <person name="Na H."/>
            <person name="Ledsgaard L."/>
            <person name="Lin J."/>
            <person name="Lipzen A."/>
            <person name="Kuo A."/>
            <person name="Riley R."/>
            <person name="Mondo S."/>
            <person name="Labutti K."/>
            <person name="Haridas S."/>
            <person name="Pangalinan J."/>
            <person name="Salamov A.A."/>
            <person name="Simmons B.A."/>
            <person name="Magnuson J.K."/>
            <person name="Chen J."/>
            <person name="Drula E."/>
            <person name="Henrissat B."/>
            <person name="Wiebenga A."/>
            <person name="Lubbers R.J."/>
            <person name="Gomes A.C."/>
            <person name="Makela M.R."/>
            <person name="Stajich J."/>
            <person name="Grigoriev I.V."/>
            <person name="Mortensen U.H."/>
            <person name="De Vries R.P."/>
            <person name="Baker S.E."/>
            <person name="Andersen M.R."/>
        </authorList>
    </citation>
    <scope>NUCLEOTIDE SEQUENCE [LARGE SCALE GENOMIC DNA]</scope>
    <source>
        <strain evidence="2 3">CBS 123904</strain>
    </source>
</reference>
<sequence>MAQPYDQFILFGDSLTQMSSSQEDGFGYQPALQDAYGRRLDVINRGFSGYTTANALKVLPKFFPSPRTATVRFLAIFLGCNDACDPGMSQHVRLDTFKHNLKRIIQHPAVQAHDPRIFLITPPPVNEYQLEAFDASEGVSHPSRTAARTRKYAEVALEVGSELDVPVVDLWSAFMHSVGWRRQQQGDHPLIGSRDLPNLAEFAALFTDGLHPTGKGYRIQYDAVMKTIRRTWPDQAPERLDMVFEDWRVAPV</sequence>
<dbReference type="Gene3D" id="3.40.50.1110">
    <property type="entry name" value="SGNH hydrolase"/>
    <property type="match status" value="1"/>
</dbReference>
<feature type="domain" description="SGNH hydrolase-type esterase" evidence="1">
    <location>
        <begin position="10"/>
        <end position="219"/>
    </location>
</feature>
<dbReference type="Pfam" id="PF13472">
    <property type="entry name" value="Lipase_GDSL_2"/>
    <property type="match status" value="1"/>
</dbReference>
<dbReference type="SUPFAM" id="SSF52266">
    <property type="entry name" value="SGNH hydrolase"/>
    <property type="match status" value="1"/>
</dbReference>
<dbReference type="InterPro" id="IPR013830">
    <property type="entry name" value="SGNH_hydro"/>
</dbReference>
<dbReference type="PANTHER" id="PTHR14209:SF19">
    <property type="entry name" value="ISOAMYL ACETATE-HYDROLYZING ESTERASE 1 HOMOLOG"/>
    <property type="match status" value="1"/>
</dbReference>
<evidence type="ECO:0000313" key="3">
    <source>
        <dbReference type="Proteomes" id="UP001610446"/>
    </source>
</evidence>
<protein>
    <submittedName>
        <fullName evidence="2">SGNH hydrolase-type esterase domain-containing protein</fullName>
    </submittedName>
</protein>
<keyword evidence="3" id="KW-1185">Reference proteome</keyword>